<dbReference type="PANTHER" id="PTHR45642:SF139">
    <property type="entry name" value="SGNH HYDROLASE-TYPE ESTERASE DOMAIN-CONTAINING PROTEIN"/>
    <property type="match status" value="1"/>
</dbReference>
<dbReference type="InterPro" id="IPR005546">
    <property type="entry name" value="Autotransporte_beta"/>
</dbReference>
<proteinExistence type="inferred from homology"/>
<evidence type="ECO:0000259" key="4">
    <source>
        <dbReference type="PROSITE" id="PS51208"/>
    </source>
</evidence>
<evidence type="ECO:0000256" key="1">
    <source>
        <dbReference type="ARBA" id="ARBA00008668"/>
    </source>
</evidence>
<feature type="signal peptide" evidence="3">
    <location>
        <begin position="1"/>
        <end position="19"/>
    </location>
</feature>
<dbReference type="Proteomes" id="UP000671960">
    <property type="component" value="Chromosome"/>
</dbReference>
<dbReference type="SUPFAM" id="SSF52266">
    <property type="entry name" value="SGNH hydrolase"/>
    <property type="match status" value="1"/>
</dbReference>
<dbReference type="Gene3D" id="2.40.128.130">
    <property type="entry name" value="Autotransporter beta-domain"/>
    <property type="match status" value="1"/>
</dbReference>
<dbReference type="PANTHER" id="PTHR45642">
    <property type="entry name" value="GDSL ESTERASE/LIPASE EXL3"/>
    <property type="match status" value="1"/>
</dbReference>
<dbReference type="EMBL" id="CP050854">
    <property type="protein sequence ID" value="QTF10103.1"/>
    <property type="molecule type" value="Genomic_DNA"/>
</dbReference>
<evidence type="ECO:0000313" key="5">
    <source>
        <dbReference type="EMBL" id="QTF10103.1"/>
    </source>
</evidence>
<dbReference type="InterPro" id="IPR036514">
    <property type="entry name" value="SGNH_hydro_sf"/>
</dbReference>
<comment type="similarity">
    <text evidence="1">Belongs to the 'GDSL' lipolytic enzyme family.</text>
</comment>
<dbReference type="RefSeq" id="WP_208228586.1">
    <property type="nucleotide sequence ID" value="NZ_CP050854.1"/>
</dbReference>
<dbReference type="SUPFAM" id="SSF103515">
    <property type="entry name" value="Autotransporter"/>
    <property type="match status" value="1"/>
</dbReference>
<dbReference type="PROSITE" id="PS51208">
    <property type="entry name" value="AUTOTRANSPORTER"/>
    <property type="match status" value="1"/>
</dbReference>
<feature type="chain" id="PRO_5046130525" evidence="3">
    <location>
        <begin position="20"/>
        <end position="652"/>
    </location>
</feature>
<dbReference type="InterPro" id="IPR036709">
    <property type="entry name" value="Autotransporte_beta_dom_sf"/>
</dbReference>
<dbReference type="InterPro" id="IPR001087">
    <property type="entry name" value="GDSL"/>
</dbReference>
<organism evidence="5 6">
    <name type="scientific">Brenneria izadpanahii</name>
    <dbReference type="NCBI Taxonomy" id="2722756"/>
    <lineage>
        <taxon>Bacteria</taxon>
        <taxon>Pseudomonadati</taxon>
        <taxon>Pseudomonadota</taxon>
        <taxon>Gammaproteobacteria</taxon>
        <taxon>Enterobacterales</taxon>
        <taxon>Pectobacteriaceae</taxon>
        <taxon>Brenneria</taxon>
    </lineage>
</organism>
<feature type="domain" description="Autotransporter" evidence="4">
    <location>
        <begin position="376"/>
        <end position="652"/>
    </location>
</feature>
<evidence type="ECO:0000313" key="6">
    <source>
        <dbReference type="Proteomes" id="UP000671960"/>
    </source>
</evidence>
<dbReference type="Pfam" id="PF03797">
    <property type="entry name" value="Autotransporter"/>
    <property type="match status" value="1"/>
</dbReference>
<dbReference type="InterPro" id="IPR050592">
    <property type="entry name" value="GDSL_lipolytic_enzyme"/>
</dbReference>
<keyword evidence="6" id="KW-1185">Reference proteome</keyword>
<dbReference type="Gene3D" id="3.40.50.1110">
    <property type="entry name" value="SGNH hydrolase"/>
    <property type="match status" value="1"/>
</dbReference>
<accession>A0ABX7UWJ5</accession>
<name>A0ABX7UWJ5_9GAMM</name>
<dbReference type="InterPro" id="IPR017186">
    <property type="entry name" value="Lipase_autotranspt_EstA"/>
</dbReference>
<keyword evidence="2 3" id="KW-0732">Signal</keyword>
<sequence length="652" mass="69036">MYSLCAAAVLAGVSAGAHAYDNFYLFGDSLSDTGNNGRFTYNSGEELLYDERLAGDYGITLAPSSAGGTNYAEAGSVAVEALDPSFNTQAQVRRYLAQTQGQADGDGLYIHWVGGNDLAVAALSPEQALSIAANSAAAAAAQVGALLDAGAGTIIVPSVPDIGATPTLMEAVITQGLAAVQSDALQAAYASLNAVATPDLASRRQAIHQALYAAAAAASADPQTQQAIGAQLVAAYDTLSAQGSQLTAFYNSAEEQALAQRGGNIVYADVNGIFNEIIANPASFGITNTAGMACPPGVSSSQCLSSTPGFSDEQAWLFADHFHPSPAVHAILADYIRSILDAPARIASLNQGTLAMARDSRATLDNRYQQLRRADNTQGALGIFGGYSGQYFRYGDNEAGGDGSANTNNFTLGVDYQLTDSWLIGGLVSGSLDRQRPDDRLRYDTRGYQAAAFSHLRFGPAWLAGDVHYLTADYRNIQRGMALGPQNRIEEGDTDARLWGARLTAGWDVPIAAWLTTGPVLQYAWDYSHVDGYAEKGDSSTAMRFRDQNVHSQIGSIGWRLDARFDGISPWAEVVYRHQFGDDVWRAKGGLKSTSLTFSRDGAKQDTNWVDITLGASVPLNKRVWAFAAVSQTGGLGDGEQTRYNLGLSASF</sequence>
<dbReference type="Pfam" id="PF00657">
    <property type="entry name" value="Lipase_GDSL"/>
    <property type="match status" value="1"/>
</dbReference>
<dbReference type="SMART" id="SM00869">
    <property type="entry name" value="Autotransporter"/>
    <property type="match status" value="1"/>
</dbReference>
<evidence type="ECO:0000256" key="2">
    <source>
        <dbReference type="ARBA" id="ARBA00022729"/>
    </source>
</evidence>
<dbReference type="PROSITE" id="PS01098">
    <property type="entry name" value="LIPASE_GDSL_SER"/>
    <property type="match status" value="1"/>
</dbReference>
<reference evidence="5 6" key="1">
    <citation type="submission" date="2020-03" db="EMBL/GenBank/DDBJ databases">
        <authorList>
            <person name="Bakhshi Ganjeh M."/>
        </authorList>
    </citation>
    <scope>NUCLEOTIDE SEQUENCE [LARGE SCALE GENOMIC DNA]</scope>
    <source>
        <strain evidence="6">Iran 50</strain>
    </source>
</reference>
<gene>
    <name evidence="5" type="ORF">HC231_20890</name>
</gene>
<evidence type="ECO:0000256" key="3">
    <source>
        <dbReference type="SAM" id="SignalP"/>
    </source>
</evidence>
<protein>
    <submittedName>
        <fullName evidence="5">Autotransporter domain-containing protein</fullName>
    </submittedName>
</protein>
<dbReference type="PIRSF" id="PIRSF037375">
    <property type="entry name" value="Autotrns_EstA"/>
    <property type="match status" value="1"/>
</dbReference>
<dbReference type="InterPro" id="IPR008265">
    <property type="entry name" value="Lipase_GDSL_AS"/>
</dbReference>